<evidence type="ECO:0000313" key="2">
    <source>
        <dbReference type="EMBL" id="WPL18277.1"/>
    </source>
</evidence>
<evidence type="ECO:0000313" key="3">
    <source>
        <dbReference type="Proteomes" id="UP001432180"/>
    </source>
</evidence>
<accession>A0ABZ0SCT1</accession>
<reference evidence="2 3" key="1">
    <citation type="journal article" date="2023" name="Microorganisms">
        <title>Thiorhodovibrio frisius and Trv. litoralis spp. nov., Two Novel Members from a Clade of Fastidious Purple Sulfur Bacteria That Exhibit Unique Red-Shifted Light-Harvesting Capabilities.</title>
        <authorList>
            <person name="Methner A."/>
            <person name="Kuzyk S.B."/>
            <person name="Petersen J."/>
            <person name="Bauer S."/>
            <person name="Brinkmann H."/>
            <person name="Sichau K."/>
            <person name="Wanner G."/>
            <person name="Wolf J."/>
            <person name="Neumann-Schaal M."/>
            <person name="Henke P."/>
            <person name="Tank M."/>
            <person name="Sproer C."/>
            <person name="Bunk B."/>
            <person name="Overmann J."/>
        </authorList>
    </citation>
    <scope>NUCLEOTIDE SEQUENCE [LARGE SCALE GENOMIC DNA]</scope>
    <source>
        <strain evidence="2 3">DSM 6702</strain>
    </source>
</reference>
<dbReference type="EMBL" id="CP121472">
    <property type="protein sequence ID" value="WPL18277.1"/>
    <property type="molecule type" value="Genomic_DNA"/>
</dbReference>
<feature type="domain" description="DUF5615" evidence="1">
    <location>
        <begin position="23"/>
        <end position="70"/>
    </location>
</feature>
<sequence>MFRIEGKYFYGWSIRASTVSPCKDLGETLTDTQIRTYAAERDMIIVSKDTNFSDRVLVSEPPPRVIHIRYR</sequence>
<dbReference type="InterPro" id="IPR041049">
    <property type="entry name" value="DUF5615"/>
</dbReference>
<dbReference type="Pfam" id="PF18480">
    <property type="entry name" value="DUF5615"/>
    <property type="match status" value="1"/>
</dbReference>
<proteinExistence type="predicted"/>
<gene>
    <name evidence="2" type="ORF">Thiowin_03343</name>
</gene>
<protein>
    <recommendedName>
        <fullName evidence="1">DUF5615 domain-containing protein</fullName>
    </recommendedName>
</protein>
<name>A0ABZ0SCT1_9GAMM</name>
<evidence type="ECO:0000259" key="1">
    <source>
        <dbReference type="Pfam" id="PF18480"/>
    </source>
</evidence>
<organism evidence="2 3">
    <name type="scientific">Thiorhodovibrio winogradskyi</name>
    <dbReference type="NCBI Taxonomy" id="77007"/>
    <lineage>
        <taxon>Bacteria</taxon>
        <taxon>Pseudomonadati</taxon>
        <taxon>Pseudomonadota</taxon>
        <taxon>Gammaproteobacteria</taxon>
        <taxon>Chromatiales</taxon>
        <taxon>Chromatiaceae</taxon>
        <taxon>Thiorhodovibrio</taxon>
    </lineage>
</organism>
<dbReference type="Proteomes" id="UP001432180">
    <property type="component" value="Chromosome"/>
</dbReference>
<keyword evidence="3" id="KW-1185">Reference proteome</keyword>